<evidence type="ECO:0000256" key="7">
    <source>
        <dbReference type="ARBA" id="ARBA00022840"/>
    </source>
</evidence>
<evidence type="ECO:0000313" key="14">
    <source>
        <dbReference type="EMBL" id="MFD1188708.1"/>
    </source>
</evidence>
<evidence type="ECO:0000313" key="15">
    <source>
        <dbReference type="Proteomes" id="UP001597094"/>
    </source>
</evidence>
<dbReference type="InterPro" id="IPR011127">
    <property type="entry name" value="Dala_Dala_lig_N"/>
</dbReference>
<evidence type="ECO:0000256" key="10">
    <source>
        <dbReference type="ARBA" id="ARBA00023316"/>
    </source>
</evidence>
<dbReference type="PROSITE" id="PS50975">
    <property type="entry name" value="ATP_GRASP"/>
    <property type="match status" value="2"/>
</dbReference>
<dbReference type="InterPro" id="IPR000291">
    <property type="entry name" value="D-Ala_lig_Van_CS"/>
</dbReference>
<dbReference type="Proteomes" id="UP001597094">
    <property type="component" value="Unassembled WGS sequence"/>
</dbReference>
<keyword evidence="5 14" id="KW-0436">Ligase</keyword>
<keyword evidence="7 12" id="KW-0067">ATP-binding</keyword>
<protein>
    <recommendedName>
        <fullName evidence="4">D-alanine--D-alanine ligase</fullName>
        <ecNumber evidence="4">6.3.2.4</ecNumber>
    </recommendedName>
</protein>
<proteinExistence type="inferred from homology"/>
<evidence type="ECO:0000256" key="6">
    <source>
        <dbReference type="ARBA" id="ARBA00022741"/>
    </source>
</evidence>
<keyword evidence="10" id="KW-0961">Cell wall biogenesis/degradation</keyword>
<name>A0ABW3SVY0_9BACT</name>
<organism evidence="14 15">
    <name type="scientific">Pontibacter rugosus</name>
    <dbReference type="NCBI Taxonomy" id="1745966"/>
    <lineage>
        <taxon>Bacteria</taxon>
        <taxon>Pseudomonadati</taxon>
        <taxon>Bacteroidota</taxon>
        <taxon>Cytophagia</taxon>
        <taxon>Cytophagales</taxon>
        <taxon>Hymenobacteraceae</taxon>
        <taxon>Pontibacter</taxon>
    </lineage>
</organism>
<dbReference type="PANTHER" id="PTHR23132">
    <property type="entry name" value="D-ALANINE--D-ALANINE LIGASE"/>
    <property type="match status" value="1"/>
</dbReference>
<dbReference type="InterPro" id="IPR011095">
    <property type="entry name" value="Dala_Dala_lig_C"/>
</dbReference>
<sequence length="897" mass="101236">MKVGIFFGGPSREREISFAGGRTVYDNLDKALFEAVPVFVDSLGNFIRLDWQYIYKGTIRDFYPPVEALPESVHGLQIYLESLGELSIEEQDKIIAKAGKRLQPNEFKQHFDFAFLALHGPYGEDGSIQGLLEWYHMPYSGSGILPSAIGIDKAAQKELLKQNGFATPDYSLIKYSDWSDHSQREGIFKNLVAQLGLPLVLKAPHQGSSIGISIVKEEDFSSFETGVDRSFFTKTIYKSQWLAMGEEKQLASIKQLVDIREGIGMPVLLQDGSIIYHPEELLNHLNHTFSSSATDSITLTNVEHEQQVLVEAFIQGKEFSCIVVQDEQGQPIALPPTEIVKGNEMFDYRSKYLPGLSRKITPINLPTEQIQQIRTDCSKLFKDFGFNVYARLDGFITDRGDIFLNDPNTTSGMLPSSFFFHQAAEIGLNPSQFLTYIIRTSIAERLKTGKDTVQLTRLLQQLDKQIQEQQAHRHDKIRVGVIMGGYSSERHISVESGRNIYEKLSSSTKYEPLPIFLTGSNESHRLYTIPINVMLKDNADDIKEKVQYFEKGGKPHPVLAEITAEAESITRKYTGRTLQEPQRISYEQLKNLTDAVFIALHGRPGEDGALQAELEKLHIPYNGSGIRSSQITINKYETNEILAKHGVLVAKHTMAMKEDWLKDKEAFFQSIEAEFQYPFISKPADDGCSSAVKKIKNRQELEAFSTLIFREMEELDTECARTLSLGFKEEFPNKVGFLVETLISRNGAKHFLEVTGGLLTKYAPDGTVNYEIFEASEALAEGEVLSLEEKFLAGEGQNITPARYATDPERRQKISDKVKEDLKRVAQILNIEGYARIDAFVRVLENEEVETIIIEVNSLPGMTPATCIFHQTAINGYKPYDFIDRILQFGVERTKMK</sequence>
<feature type="domain" description="ATP-grasp" evidence="13">
    <location>
        <begin position="639"/>
        <end position="888"/>
    </location>
</feature>
<evidence type="ECO:0000256" key="8">
    <source>
        <dbReference type="ARBA" id="ARBA00022960"/>
    </source>
</evidence>
<evidence type="ECO:0000256" key="4">
    <source>
        <dbReference type="ARBA" id="ARBA00012216"/>
    </source>
</evidence>
<evidence type="ECO:0000256" key="5">
    <source>
        <dbReference type="ARBA" id="ARBA00022598"/>
    </source>
</evidence>
<comment type="cofactor">
    <cofactor evidence="1">
        <name>Mn(2+)</name>
        <dbReference type="ChEBI" id="CHEBI:29035"/>
    </cofactor>
</comment>
<evidence type="ECO:0000256" key="2">
    <source>
        <dbReference type="ARBA" id="ARBA00001946"/>
    </source>
</evidence>
<gene>
    <name evidence="14" type="ORF">ACFQ2O_21045</name>
</gene>
<dbReference type="Pfam" id="PF07478">
    <property type="entry name" value="Dala_Dala_lig_C"/>
    <property type="match status" value="4"/>
</dbReference>
<reference evidence="15" key="1">
    <citation type="journal article" date="2019" name="Int. J. Syst. Evol. Microbiol.">
        <title>The Global Catalogue of Microorganisms (GCM) 10K type strain sequencing project: providing services to taxonomists for standard genome sequencing and annotation.</title>
        <authorList>
            <consortium name="The Broad Institute Genomics Platform"/>
            <consortium name="The Broad Institute Genome Sequencing Center for Infectious Disease"/>
            <person name="Wu L."/>
            <person name="Ma J."/>
        </authorList>
    </citation>
    <scope>NUCLEOTIDE SEQUENCE [LARGE SCALE GENOMIC DNA]</scope>
    <source>
        <strain evidence="15">JCM 31319</strain>
    </source>
</reference>
<dbReference type="Pfam" id="PF01820">
    <property type="entry name" value="Dala_Dala_lig_N"/>
    <property type="match status" value="2"/>
</dbReference>
<dbReference type="SUPFAM" id="SSF56059">
    <property type="entry name" value="Glutathione synthetase ATP-binding domain-like"/>
    <property type="match status" value="3"/>
</dbReference>
<evidence type="ECO:0000256" key="9">
    <source>
        <dbReference type="ARBA" id="ARBA00022984"/>
    </source>
</evidence>
<keyword evidence="8" id="KW-0133">Cell shape</keyword>
<dbReference type="HAMAP" id="MF_00047">
    <property type="entry name" value="Dala_Dala_lig"/>
    <property type="match status" value="1"/>
</dbReference>
<dbReference type="EC" id="6.3.2.4" evidence="4"/>
<comment type="similarity">
    <text evidence="3">Belongs to the D-alanine--D-alanine ligase family.</text>
</comment>
<evidence type="ECO:0000256" key="11">
    <source>
        <dbReference type="ARBA" id="ARBA00047614"/>
    </source>
</evidence>
<comment type="cofactor">
    <cofactor evidence="2">
        <name>Mg(2+)</name>
        <dbReference type="ChEBI" id="CHEBI:18420"/>
    </cofactor>
</comment>
<dbReference type="InterPro" id="IPR016185">
    <property type="entry name" value="PreATP-grasp_dom_sf"/>
</dbReference>
<evidence type="ECO:0000256" key="1">
    <source>
        <dbReference type="ARBA" id="ARBA00001936"/>
    </source>
</evidence>
<dbReference type="GO" id="GO:0016874">
    <property type="term" value="F:ligase activity"/>
    <property type="evidence" value="ECO:0007669"/>
    <property type="project" value="UniProtKB-KW"/>
</dbReference>
<dbReference type="InterPro" id="IPR005905">
    <property type="entry name" value="D_ala_D_ala"/>
</dbReference>
<keyword evidence="9" id="KW-0573">Peptidoglycan synthesis</keyword>
<dbReference type="InterPro" id="IPR011761">
    <property type="entry name" value="ATP-grasp"/>
</dbReference>
<dbReference type="PROSITE" id="PS00844">
    <property type="entry name" value="DALA_DALA_LIGASE_2"/>
    <property type="match status" value="1"/>
</dbReference>
<dbReference type="SUPFAM" id="SSF52440">
    <property type="entry name" value="PreATP-grasp domain"/>
    <property type="match status" value="2"/>
</dbReference>
<dbReference type="EMBL" id="JBHTLD010000354">
    <property type="protein sequence ID" value="MFD1188708.1"/>
    <property type="molecule type" value="Genomic_DNA"/>
</dbReference>
<evidence type="ECO:0000256" key="3">
    <source>
        <dbReference type="ARBA" id="ARBA00010871"/>
    </source>
</evidence>
<evidence type="ECO:0000256" key="12">
    <source>
        <dbReference type="PROSITE-ProRule" id="PRU00409"/>
    </source>
</evidence>
<evidence type="ECO:0000259" key="13">
    <source>
        <dbReference type="PROSITE" id="PS50975"/>
    </source>
</evidence>
<comment type="caution">
    <text evidence="14">The sequence shown here is derived from an EMBL/GenBank/DDBJ whole genome shotgun (WGS) entry which is preliminary data.</text>
</comment>
<comment type="catalytic activity">
    <reaction evidence="11">
        <text>2 D-alanine + ATP = D-alanyl-D-alanine + ADP + phosphate + H(+)</text>
        <dbReference type="Rhea" id="RHEA:11224"/>
        <dbReference type="ChEBI" id="CHEBI:15378"/>
        <dbReference type="ChEBI" id="CHEBI:30616"/>
        <dbReference type="ChEBI" id="CHEBI:43474"/>
        <dbReference type="ChEBI" id="CHEBI:57416"/>
        <dbReference type="ChEBI" id="CHEBI:57822"/>
        <dbReference type="ChEBI" id="CHEBI:456216"/>
        <dbReference type="EC" id="6.3.2.4"/>
    </reaction>
</comment>
<dbReference type="Gene3D" id="3.40.50.20">
    <property type="match status" value="2"/>
</dbReference>
<dbReference type="Gene3D" id="3.30.1490.20">
    <property type="entry name" value="ATP-grasp fold, A domain"/>
    <property type="match status" value="2"/>
</dbReference>
<accession>A0ABW3SVY0</accession>
<feature type="domain" description="ATP-grasp" evidence="13">
    <location>
        <begin position="157"/>
        <end position="439"/>
    </location>
</feature>
<dbReference type="PANTHER" id="PTHR23132:SF0">
    <property type="entry name" value="D-ALANINE-D-ALANINE LIGASE FAMILY"/>
    <property type="match status" value="1"/>
</dbReference>
<dbReference type="Gene3D" id="3.30.470.20">
    <property type="entry name" value="ATP-grasp fold, B domain"/>
    <property type="match status" value="3"/>
</dbReference>
<dbReference type="InterPro" id="IPR013815">
    <property type="entry name" value="ATP_grasp_subdomain_1"/>
</dbReference>
<feature type="non-terminal residue" evidence="14">
    <location>
        <position position="897"/>
    </location>
</feature>
<keyword evidence="15" id="KW-1185">Reference proteome</keyword>
<dbReference type="PROSITE" id="PS00843">
    <property type="entry name" value="DALA_DALA_LIGASE_1"/>
    <property type="match status" value="2"/>
</dbReference>
<keyword evidence="6 12" id="KW-0547">Nucleotide-binding</keyword>
<dbReference type="RefSeq" id="WP_377532744.1">
    <property type="nucleotide sequence ID" value="NZ_JBHTLD010000354.1"/>
</dbReference>